<evidence type="ECO:0000313" key="2">
    <source>
        <dbReference type="Proteomes" id="UP000054937"/>
    </source>
</evidence>
<proteinExistence type="predicted"/>
<comment type="caution">
    <text evidence="1">The sequence shown here is derived from an EMBL/GenBank/DDBJ whole genome shotgun (WGS) entry which is preliminary data.</text>
</comment>
<organism evidence="1 2">
    <name type="scientific">Pseudocohnilembus persalinus</name>
    <name type="common">Ciliate</name>
    <dbReference type="NCBI Taxonomy" id="266149"/>
    <lineage>
        <taxon>Eukaryota</taxon>
        <taxon>Sar</taxon>
        <taxon>Alveolata</taxon>
        <taxon>Ciliophora</taxon>
        <taxon>Intramacronucleata</taxon>
        <taxon>Oligohymenophorea</taxon>
        <taxon>Scuticociliatia</taxon>
        <taxon>Philasterida</taxon>
        <taxon>Pseudocohnilembidae</taxon>
        <taxon>Pseudocohnilembus</taxon>
    </lineage>
</organism>
<reference evidence="1 2" key="1">
    <citation type="journal article" date="2015" name="Sci. Rep.">
        <title>Genome of the facultative scuticociliatosis pathogen Pseudocohnilembus persalinus provides insight into its virulence through horizontal gene transfer.</title>
        <authorList>
            <person name="Xiong J."/>
            <person name="Wang G."/>
            <person name="Cheng J."/>
            <person name="Tian M."/>
            <person name="Pan X."/>
            <person name="Warren A."/>
            <person name="Jiang C."/>
            <person name="Yuan D."/>
            <person name="Miao W."/>
        </authorList>
    </citation>
    <scope>NUCLEOTIDE SEQUENCE [LARGE SCALE GENOMIC DNA]</scope>
    <source>
        <strain evidence="1">36N120E</strain>
    </source>
</reference>
<dbReference type="EMBL" id="LDAU01000067">
    <property type="protein sequence ID" value="KRX08246.1"/>
    <property type="molecule type" value="Genomic_DNA"/>
</dbReference>
<evidence type="ECO:0000313" key="1">
    <source>
        <dbReference type="EMBL" id="KRX08246.1"/>
    </source>
</evidence>
<dbReference type="InParanoid" id="A0A0V0R118"/>
<dbReference type="AlphaFoldDB" id="A0A0V0R118"/>
<accession>A0A0V0R118</accession>
<dbReference type="Proteomes" id="UP000054937">
    <property type="component" value="Unassembled WGS sequence"/>
</dbReference>
<protein>
    <submittedName>
        <fullName evidence="1">Uncharacterized protein</fullName>
    </submittedName>
</protein>
<keyword evidence="2" id="KW-1185">Reference proteome</keyword>
<gene>
    <name evidence="1" type="ORF">PPERSA_01176</name>
</gene>
<name>A0A0V0R118_PSEPJ</name>
<sequence length="188" mass="22177">MRKIYKEVCGLKSSLKKSLKYFPNKGSDSSPTANKSPYFFPSDFDFQTCSRYVVATPSKFKSIFTNKENFQQEVYQNAQVDLQDSIDVLYKKRHFKREESLKENIQKNQEFDLNKEEEYLSQQQTIRQFLNKPQKQFSQKFIQNVIASDSVPTVTEEIDNNKQETINVQQQENTIIQNTQELPEDPNY</sequence>